<dbReference type="AlphaFoldDB" id="Q4RSF2"/>
<name>Q4RSF2_TETNG</name>
<accession>Q4RSF2</accession>
<evidence type="ECO:0000313" key="2">
    <source>
        <dbReference type="EMBL" id="CAG08680.1"/>
    </source>
</evidence>
<dbReference type="EMBL" id="CAAE01015000">
    <property type="protein sequence ID" value="CAG08680.1"/>
    <property type="molecule type" value="Genomic_DNA"/>
</dbReference>
<sequence>MYKKYKATDPLDGGQNSECDLGNSKPAIDSSWEHRATVERLAAVRHPTVNTGQERNANVVGTF</sequence>
<reference evidence="2" key="2">
    <citation type="submission" date="2004-02" db="EMBL/GenBank/DDBJ databases">
        <authorList>
            <consortium name="Genoscope"/>
            <consortium name="Whitehead Institute Centre for Genome Research"/>
        </authorList>
    </citation>
    <scope>NUCLEOTIDE SEQUENCE</scope>
</reference>
<protein>
    <submittedName>
        <fullName evidence="2">(spotted green pufferfish) hypothetical protein</fullName>
    </submittedName>
</protein>
<gene>
    <name evidence="2" type="ORF">GSTENG00029724001</name>
</gene>
<evidence type="ECO:0000256" key="1">
    <source>
        <dbReference type="SAM" id="MobiDB-lite"/>
    </source>
</evidence>
<reference evidence="2" key="1">
    <citation type="journal article" date="2004" name="Nature">
        <title>Genome duplication in the teleost fish Tetraodon nigroviridis reveals the early vertebrate proto-karyotype.</title>
        <authorList>
            <person name="Jaillon O."/>
            <person name="Aury J.-M."/>
            <person name="Brunet F."/>
            <person name="Petit J.-L."/>
            <person name="Stange-Thomann N."/>
            <person name="Mauceli E."/>
            <person name="Bouneau L."/>
            <person name="Fischer C."/>
            <person name="Ozouf-Costaz C."/>
            <person name="Bernot A."/>
            <person name="Nicaud S."/>
            <person name="Jaffe D."/>
            <person name="Fisher S."/>
            <person name="Lutfalla G."/>
            <person name="Dossat C."/>
            <person name="Segurens B."/>
            <person name="Dasilva C."/>
            <person name="Salanoubat M."/>
            <person name="Levy M."/>
            <person name="Boudet N."/>
            <person name="Castellano S."/>
            <person name="Anthouard V."/>
            <person name="Jubin C."/>
            <person name="Castelli V."/>
            <person name="Katinka M."/>
            <person name="Vacherie B."/>
            <person name="Biemont C."/>
            <person name="Skalli Z."/>
            <person name="Cattolico L."/>
            <person name="Poulain J."/>
            <person name="De Berardinis V."/>
            <person name="Cruaud C."/>
            <person name="Duprat S."/>
            <person name="Brottier P."/>
            <person name="Coutanceau J.-P."/>
            <person name="Gouzy J."/>
            <person name="Parra G."/>
            <person name="Lardier G."/>
            <person name="Chapple C."/>
            <person name="McKernan K.J."/>
            <person name="McEwan P."/>
            <person name="Bosak S."/>
            <person name="Kellis M."/>
            <person name="Volff J.-N."/>
            <person name="Guigo R."/>
            <person name="Zody M.C."/>
            <person name="Mesirov J."/>
            <person name="Lindblad-Toh K."/>
            <person name="Birren B."/>
            <person name="Nusbaum C."/>
            <person name="Kahn D."/>
            <person name="Robinson-Rechavi M."/>
            <person name="Laudet V."/>
            <person name="Schachter V."/>
            <person name="Quetier F."/>
            <person name="Saurin W."/>
            <person name="Scarpelli C."/>
            <person name="Wincker P."/>
            <person name="Lander E.S."/>
            <person name="Weissenbach J."/>
            <person name="Roest Crollius H."/>
        </authorList>
    </citation>
    <scope>NUCLEOTIDE SEQUENCE [LARGE SCALE GENOMIC DNA]</scope>
</reference>
<proteinExistence type="predicted"/>
<dbReference type="KEGG" id="tng:GSTEN00029724G001"/>
<organism evidence="2">
    <name type="scientific">Tetraodon nigroviridis</name>
    <name type="common">Spotted green pufferfish</name>
    <name type="synonym">Chelonodon nigroviridis</name>
    <dbReference type="NCBI Taxonomy" id="99883"/>
    <lineage>
        <taxon>Eukaryota</taxon>
        <taxon>Metazoa</taxon>
        <taxon>Chordata</taxon>
        <taxon>Craniata</taxon>
        <taxon>Vertebrata</taxon>
        <taxon>Euteleostomi</taxon>
        <taxon>Actinopterygii</taxon>
        <taxon>Neopterygii</taxon>
        <taxon>Teleostei</taxon>
        <taxon>Neoteleostei</taxon>
        <taxon>Acanthomorphata</taxon>
        <taxon>Eupercaria</taxon>
        <taxon>Tetraodontiformes</taxon>
        <taxon>Tetradontoidea</taxon>
        <taxon>Tetraodontidae</taxon>
        <taxon>Tetraodon</taxon>
    </lineage>
</organism>
<feature type="region of interest" description="Disordered" evidence="1">
    <location>
        <begin position="1"/>
        <end position="28"/>
    </location>
</feature>
<comment type="caution">
    <text evidence="2">The sequence shown here is derived from an EMBL/GenBank/DDBJ whole genome shotgun (WGS) entry which is preliminary data.</text>
</comment>